<dbReference type="OrthoDB" id="6229751at2759"/>
<name>A0A075A772_OPIVI</name>
<dbReference type="Proteomes" id="UP000054324">
    <property type="component" value="Unassembled WGS sequence"/>
</dbReference>
<gene>
    <name evidence="1" type="ORF">T265_00060</name>
</gene>
<dbReference type="AlphaFoldDB" id="A0A075A772"/>
<proteinExistence type="predicted"/>
<evidence type="ECO:0000313" key="1">
    <source>
        <dbReference type="EMBL" id="KER34197.1"/>
    </source>
</evidence>
<dbReference type="RefSeq" id="XP_009161981.1">
    <property type="nucleotide sequence ID" value="XM_009163717.1"/>
</dbReference>
<accession>A0A075A772</accession>
<organism evidence="1 2">
    <name type="scientific">Opisthorchis viverrini</name>
    <name type="common">Southeast Asian liver fluke</name>
    <dbReference type="NCBI Taxonomy" id="6198"/>
    <lineage>
        <taxon>Eukaryota</taxon>
        <taxon>Metazoa</taxon>
        <taxon>Spiralia</taxon>
        <taxon>Lophotrochozoa</taxon>
        <taxon>Platyhelminthes</taxon>
        <taxon>Trematoda</taxon>
        <taxon>Digenea</taxon>
        <taxon>Opisthorchiida</taxon>
        <taxon>Opisthorchiata</taxon>
        <taxon>Opisthorchiidae</taxon>
        <taxon>Opisthorchis</taxon>
    </lineage>
</organism>
<protein>
    <submittedName>
        <fullName evidence="1">Uncharacterized protein</fullName>
    </submittedName>
</protein>
<evidence type="ECO:0000313" key="2">
    <source>
        <dbReference type="Proteomes" id="UP000054324"/>
    </source>
</evidence>
<dbReference type="KEGG" id="ovi:T265_00060"/>
<sequence>MVVRLHVHTVSHLDANVKPFISFSTDIHTISLSTGEFVTKCQLHYRFVTRSPSIGELITLHRLRWLGHVLRMPGDRLPRRVFSHNHVKGRNEPEAAKQ</sequence>
<dbReference type="CTD" id="20314248"/>
<dbReference type="GeneID" id="20314248"/>
<keyword evidence="2" id="KW-1185">Reference proteome</keyword>
<dbReference type="EMBL" id="KL596619">
    <property type="protein sequence ID" value="KER34197.1"/>
    <property type="molecule type" value="Genomic_DNA"/>
</dbReference>
<reference evidence="1 2" key="1">
    <citation type="submission" date="2013-11" db="EMBL/GenBank/DDBJ databases">
        <title>Opisthorchis viverrini - life in the bile duct.</title>
        <authorList>
            <person name="Young N.D."/>
            <person name="Nagarajan N."/>
            <person name="Lin S.J."/>
            <person name="Korhonen P.K."/>
            <person name="Jex A.R."/>
            <person name="Hall R.S."/>
            <person name="Safavi-Hemami H."/>
            <person name="Kaewkong W."/>
            <person name="Bertrand D."/>
            <person name="Gao S."/>
            <person name="Seet Q."/>
            <person name="Wongkham S."/>
            <person name="Teh B.T."/>
            <person name="Wongkham C."/>
            <person name="Intapan P.M."/>
            <person name="Maleewong W."/>
            <person name="Yang X."/>
            <person name="Hu M."/>
            <person name="Wang Z."/>
            <person name="Hofmann A."/>
            <person name="Sternberg P.W."/>
            <person name="Tan P."/>
            <person name="Wang J."/>
            <person name="Gasser R.B."/>
        </authorList>
    </citation>
    <scope>NUCLEOTIDE SEQUENCE [LARGE SCALE GENOMIC DNA]</scope>
</reference>